<organism evidence="1 2">
    <name type="scientific">Auriscalpium vulgare</name>
    <dbReference type="NCBI Taxonomy" id="40419"/>
    <lineage>
        <taxon>Eukaryota</taxon>
        <taxon>Fungi</taxon>
        <taxon>Dikarya</taxon>
        <taxon>Basidiomycota</taxon>
        <taxon>Agaricomycotina</taxon>
        <taxon>Agaricomycetes</taxon>
        <taxon>Russulales</taxon>
        <taxon>Auriscalpiaceae</taxon>
        <taxon>Auriscalpium</taxon>
    </lineage>
</organism>
<evidence type="ECO:0000313" key="2">
    <source>
        <dbReference type="Proteomes" id="UP000814033"/>
    </source>
</evidence>
<evidence type="ECO:0000313" key="1">
    <source>
        <dbReference type="EMBL" id="KAI0041641.1"/>
    </source>
</evidence>
<dbReference type="EMBL" id="MU276111">
    <property type="protein sequence ID" value="KAI0041641.1"/>
    <property type="molecule type" value="Genomic_DNA"/>
</dbReference>
<comment type="caution">
    <text evidence="1">The sequence shown here is derived from an EMBL/GenBank/DDBJ whole genome shotgun (WGS) entry which is preliminary data.</text>
</comment>
<proteinExistence type="predicted"/>
<name>A0ACB8RDE3_9AGAM</name>
<reference evidence="1" key="1">
    <citation type="submission" date="2021-02" db="EMBL/GenBank/DDBJ databases">
        <authorList>
            <consortium name="DOE Joint Genome Institute"/>
            <person name="Ahrendt S."/>
            <person name="Looney B.P."/>
            <person name="Miyauchi S."/>
            <person name="Morin E."/>
            <person name="Drula E."/>
            <person name="Courty P.E."/>
            <person name="Chicoki N."/>
            <person name="Fauchery L."/>
            <person name="Kohler A."/>
            <person name="Kuo A."/>
            <person name="Labutti K."/>
            <person name="Pangilinan J."/>
            <person name="Lipzen A."/>
            <person name="Riley R."/>
            <person name="Andreopoulos W."/>
            <person name="He G."/>
            <person name="Johnson J."/>
            <person name="Barry K.W."/>
            <person name="Grigoriev I.V."/>
            <person name="Nagy L."/>
            <person name="Hibbett D."/>
            <person name="Henrissat B."/>
            <person name="Matheny P.B."/>
            <person name="Labbe J."/>
            <person name="Martin F."/>
        </authorList>
    </citation>
    <scope>NUCLEOTIDE SEQUENCE</scope>
    <source>
        <strain evidence="1">FP105234-sp</strain>
    </source>
</reference>
<keyword evidence="2" id="KW-1185">Reference proteome</keyword>
<accession>A0ACB8RDE3</accession>
<gene>
    <name evidence="1" type="ORF">FA95DRAFT_1576238</name>
</gene>
<protein>
    <submittedName>
        <fullName evidence="1">Uncharacterized protein</fullName>
    </submittedName>
</protein>
<sequence length="147" mass="16831">MSPSGNTDNTGMHTGRQIGHNQINPADIRKARGDSDKIRTLMQKQDELEKQMEKMNIRLQAMERTKETGSHAGHIGFKPAAIRTQPMIDNTEEIQALLQKHEKLKRHIERMDHRLRAIEQDKRTNAALGDGPNEATRNHKKGDRERP</sequence>
<dbReference type="Proteomes" id="UP000814033">
    <property type="component" value="Unassembled WGS sequence"/>
</dbReference>
<reference evidence="1" key="2">
    <citation type="journal article" date="2022" name="New Phytol.">
        <title>Evolutionary transition to the ectomycorrhizal habit in the genomes of a hyperdiverse lineage of mushroom-forming fungi.</title>
        <authorList>
            <person name="Looney B."/>
            <person name="Miyauchi S."/>
            <person name="Morin E."/>
            <person name="Drula E."/>
            <person name="Courty P.E."/>
            <person name="Kohler A."/>
            <person name="Kuo A."/>
            <person name="LaButti K."/>
            <person name="Pangilinan J."/>
            <person name="Lipzen A."/>
            <person name="Riley R."/>
            <person name="Andreopoulos W."/>
            <person name="He G."/>
            <person name="Johnson J."/>
            <person name="Nolan M."/>
            <person name="Tritt A."/>
            <person name="Barry K.W."/>
            <person name="Grigoriev I.V."/>
            <person name="Nagy L.G."/>
            <person name="Hibbett D."/>
            <person name="Henrissat B."/>
            <person name="Matheny P.B."/>
            <person name="Labbe J."/>
            <person name="Martin F.M."/>
        </authorList>
    </citation>
    <scope>NUCLEOTIDE SEQUENCE</scope>
    <source>
        <strain evidence="1">FP105234-sp</strain>
    </source>
</reference>